<dbReference type="Gene3D" id="3.90.550.10">
    <property type="entry name" value="Spore Coat Polysaccharide Biosynthesis Protein SpsA, Chain A"/>
    <property type="match status" value="1"/>
</dbReference>
<dbReference type="PANTHER" id="PTHR48090">
    <property type="entry name" value="UNDECAPRENYL-PHOSPHATE 4-DEOXY-4-FORMAMIDO-L-ARABINOSE TRANSFERASE-RELATED"/>
    <property type="match status" value="1"/>
</dbReference>
<name>A0A7Y2EB18_UNCEI</name>
<reference evidence="3 4" key="1">
    <citation type="submission" date="2020-03" db="EMBL/GenBank/DDBJ databases">
        <title>Metabolic flexibility allows generalist bacteria to become dominant in a frequently disturbed ecosystem.</title>
        <authorList>
            <person name="Chen Y.-J."/>
            <person name="Leung P.M."/>
            <person name="Bay S.K."/>
            <person name="Hugenholtz P."/>
            <person name="Kessler A.J."/>
            <person name="Shelley G."/>
            <person name="Waite D.W."/>
            <person name="Cook P.L."/>
            <person name="Greening C."/>
        </authorList>
    </citation>
    <scope>NUCLEOTIDE SEQUENCE [LARGE SCALE GENOMIC DNA]</scope>
    <source>
        <strain evidence="3">SS_bin_28</strain>
    </source>
</reference>
<evidence type="ECO:0000256" key="1">
    <source>
        <dbReference type="SAM" id="Phobius"/>
    </source>
</evidence>
<evidence type="ECO:0000313" key="3">
    <source>
        <dbReference type="EMBL" id="NNF08501.1"/>
    </source>
</evidence>
<dbReference type="CDD" id="cd04179">
    <property type="entry name" value="DPM_DPG-synthase_like"/>
    <property type="match status" value="1"/>
</dbReference>
<evidence type="ECO:0000259" key="2">
    <source>
        <dbReference type="Pfam" id="PF00535"/>
    </source>
</evidence>
<feature type="transmembrane region" description="Helical" evidence="1">
    <location>
        <begin position="201"/>
        <end position="221"/>
    </location>
</feature>
<dbReference type="Proteomes" id="UP000547674">
    <property type="component" value="Unassembled WGS sequence"/>
</dbReference>
<organism evidence="3 4">
    <name type="scientific">Eiseniibacteriota bacterium</name>
    <dbReference type="NCBI Taxonomy" id="2212470"/>
    <lineage>
        <taxon>Bacteria</taxon>
        <taxon>Candidatus Eiseniibacteriota</taxon>
    </lineage>
</organism>
<accession>A0A7Y2EB18</accession>
<dbReference type="SUPFAM" id="SSF53448">
    <property type="entry name" value="Nucleotide-diphospho-sugar transferases"/>
    <property type="match status" value="1"/>
</dbReference>
<keyword evidence="1" id="KW-0812">Transmembrane</keyword>
<gene>
    <name evidence="3" type="ORF">HKN21_17195</name>
</gene>
<dbReference type="AlphaFoldDB" id="A0A7Y2EB18"/>
<dbReference type="EMBL" id="JABDJR010000689">
    <property type="protein sequence ID" value="NNF08501.1"/>
    <property type="molecule type" value="Genomic_DNA"/>
</dbReference>
<dbReference type="PANTHER" id="PTHR48090:SF6">
    <property type="entry name" value="SLR5056 PROTEIN"/>
    <property type="match status" value="1"/>
</dbReference>
<keyword evidence="3" id="KW-0808">Transferase</keyword>
<sequence length="260" mass="29051">PSITPDWEVLVVNDGSSDETGEVLTRCKGITAIHHPVNRGYGASLKTGIRSAQYDRVLFYDADGQFRREDIPALYEAAMECDMATGKRSKASDAPLLRRPGKKILSWTANYLVGQKIPDLNCGFRIVKREILLRYVHLLPQGFSASTTLTLLLLKEGFDVKFVPVTIERRVGTSTVNIFSDGFETLMLIVRLVTLLDPLRVFLTASGFFFVIGLAWGLRYYLQGRGISIATLFMLISGTLTFLIGLLADQVSALRREYHR</sequence>
<protein>
    <submittedName>
        <fullName evidence="3">Glycosyltransferase family 2 protein</fullName>
    </submittedName>
</protein>
<proteinExistence type="predicted"/>
<keyword evidence="1" id="KW-0472">Membrane</keyword>
<dbReference type="InterPro" id="IPR001173">
    <property type="entry name" value="Glyco_trans_2-like"/>
</dbReference>
<feature type="domain" description="Glycosyltransferase 2-like" evidence="2">
    <location>
        <begin position="5"/>
        <end position="132"/>
    </location>
</feature>
<dbReference type="GO" id="GO:0016740">
    <property type="term" value="F:transferase activity"/>
    <property type="evidence" value="ECO:0007669"/>
    <property type="project" value="UniProtKB-KW"/>
</dbReference>
<comment type="caution">
    <text evidence="3">The sequence shown here is derived from an EMBL/GenBank/DDBJ whole genome shotgun (WGS) entry which is preliminary data.</text>
</comment>
<feature type="non-terminal residue" evidence="3">
    <location>
        <position position="1"/>
    </location>
</feature>
<keyword evidence="1" id="KW-1133">Transmembrane helix</keyword>
<evidence type="ECO:0000313" key="4">
    <source>
        <dbReference type="Proteomes" id="UP000547674"/>
    </source>
</evidence>
<dbReference type="InterPro" id="IPR029044">
    <property type="entry name" value="Nucleotide-diphossugar_trans"/>
</dbReference>
<dbReference type="Pfam" id="PF00535">
    <property type="entry name" value="Glycos_transf_2"/>
    <property type="match status" value="1"/>
</dbReference>
<dbReference type="InterPro" id="IPR050256">
    <property type="entry name" value="Glycosyltransferase_2"/>
</dbReference>
<feature type="transmembrane region" description="Helical" evidence="1">
    <location>
        <begin position="227"/>
        <end position="248"/>
    </location>
</feature>